<protein>
    <recommendedName>
        <fullName evidence="3">Transposase</fullName>
    </recommendedName>
</protein>
<evidence type="ECO:0008006" key="3">
    <source>
        <dbReference type="Google" id="ProtNLM"/>
    </source>
</evidence>
<sequence length="102" mass="11213">MVAGDGPSPRLVLAVVRGIASDDRTLTSALMRGGLEYRGWGHDRHLLASIFDAINQNTLATGSWRKGKAPKIAPWPRPTAKKRRKKHHTVAELYAAMKTKKG</sequence>
<dbReference type="RefSeq" id="WP_353707294.1">
    <property type="nucleotide sequence ID" value="NZ_CP159290.1"/>
</dbReference>
<evidence type="ECO:0000256" key="1">
    <source>
        <dbReference type="SAM" id="MobiDB-lite"/>
    </source>
</evidence>
<name>A0AAU8FY18_9MICO</name>
<accession>A0AAU8FY18</accession>
<dbReference type="AlphaFoldDB" id="A0AAU8FY18"/>
<organism evidence="2">
    <name type="scientific">Cellulosimicrobium sp. ES-005</name>
    <dbReference type="NCBI Taxonomy" id="3163031"/>
    <lineage>
        <taxon>Bacteria</taxon>
        <taxon>Bacillati</taxon>
        <taxon>Actinomycetota</taxon>
        <taxon>Actinomycetes</taxon>
        <taxon>Micrococcales</taxon>
        <taxon>Promicromonosporaceae</taxon>
        <taxon>Cellulosimicrobium</taxon>
    </lineage>
</organism>
<proteinExistence type="predicted"/>
<gene>
    <name evidence="2" type="ORF">ABRQ22_14995</name>
</gene>
<reference evidence="2" key="1">
    <citation type="submission" date="2024-06" db="EMBL/GenBank/DDBJ databases">
        <title>Complete genome sequence of the cellulolytic actinobacterium, Cellulosimicrobium ES-005.</title>
        <authorList>
            <person name="Matthews C.T."/>
            <person name="Underwood K.D."/>
            <person name="Ghanchi K.M."/>
            <person name="Fields S.D."/>
            <person name="Gardner S.G."/>
        </authorList>
    </citation>
    <scope>NUCLEOTIDE SEQUENCE</scope>
    <source>
        <strain evidence="2">ES-005</strain>
    </source>
</reference>
<evidence type="ECO:0000313" key="2">
    <source>
        <dbReference type="EMBL" id="XCH28892.1"/>
    </source>
</evidence>
<dbReference type="EMBL" id="CP159290">
    <property type="protein sequence ID" value="XCH28892.1"/>
    <property type="molecule type" value="Genomic_DNA"/>
</dbReference>
<feature type="region of interest" description="Disordered" evidence="1">
    <location>
        <begin position="65"/>
        <end position="87"/>
    </location>
</feature>